<protein>
    <recommendedName>
        <fullName evidence="3 9">4-diphosphocytidyl-2-C-methyl-D-erythritol kinase</fullName>
        <shortName evidence="9">CMK</shortName>
        <ecNumber evidence="2 9">2.7.1.148</ecNumber>
    </recommendedName>
    <alternativeName>
        <fullName evidence="8 9">4-(cytidine-5'-diphospho)-2-C-methyl-D-erythritol kinase</fullName>
    </alternativeName>
</protein>
<dbReference type="InterPro" id="IPR006204">
    <property type="entry name" value="GHMP_kinase_N_dom"/>
</dbReference>
<dbReference type="InterPro" id="IPR014721">
    <property type="entry name" value="Ribsml_uS5_D2-typ_fold_subgr"/>
</dbReference>
<dbReference type="EMBL" id="BLXZ01000001">
    <property type="protein sequence ID" value="GFO67066.1"/>
    <property type="molecule type" value="Genomic_DNA"/>
</dbReference>
<dbReference type="UniPathway" id="UPA00056">
    <property type="reaction ID" value="UER00094"/>
</dbReference>
<evidence type="ECO:0000256" key="5">
    <source>
        <dbReference type="ARBA" id="ARBA00022741"/>
    </source>
</evidence>
<evidence type="ECO:0000256" key="7">
    <source>
        <dbReference type="ARBA" id="ARBA00022840"/>
    </source>
</evidence>
<proteinExistence type="inferred from homology"/>
<dbReference type="PANTHER" id="PTHR43527">
    <property type="entry name" value="4-DIPHOSPHOCYTIDYL-2-C-METHYL-D-ERYTHRITOL KINASE, CHLOROPLASTIC"/>
    <property type="match status" value="1"/>
</dbReference>
<dbReference type="InterPro" id="IPR004424">
    <property type="entry name" value="IspE"/>
</dbReference>
<dbReference type="InterPro" id="IPR020568">
    <property type="entry name" value="Ribosomal_Su5_D2-typ_SF"/>
</dbReference>
<dbReference type="InterPro" id="IPR036554">
    <property type="entry name" value="GHMP_kinase_C_sf"/>
</dbReference>
<dbReference type="GO" id="GO:0016114">
    <property type="term" value="P:terpenoid biosynthetic process"/>
    <property type="evidence" value="ECO:0007669"/>
    <property type="project" value="UniProtKB-UniRule"/>
</dbReference>
<comment type="pathway">
    <text evidence="9">Isoprenoid biosynthesis; isopentenyl diphosphate biosynthesis via DXP pathway; isopentenyl diphosphate from 1-deoxy-D-xylulose 5-phosphate: step 3/6.</text>
</comment>
<dbReference type="InterPro" id="IPR013750">
    <property type="entry name" value="GHMP_kinase_C_dom"/>
</dbReference>
<feature type="domain" description="GHMP kinase C-terminal" evidence="11">
    <location>
        <begin position="210"/>
        <end position="270"/>
    </location>
</feature>
<keyword evidence="7 9" id="KW-0067">ATP-binding</keyword>
<organism evidence="12 13">
    <name type="scientific">Geomonas limicola</name>
    <dbReference type="NCBI Taxonomy" id="2740186"/>
    <lineage>
        <taxon>Bacteria</taxon>
        <taxon>Pseudomonadati</taxon>
        <taxon>Thermodesulfobacteriota</taxon>
        <taxon>Desulfuromonadia</taxon>
        <taxon>Geobacterales</taxon>
        <taxon>Geobacteraceae</taxon>
        <taxon>Geomonas</taxon>
    </lineage>
</organism>
<keyword evidence="13" id="KW-1185">Reference proteome</keyword>
<dbReference type="PIRSF" id="PIRSF010376">
    <property type="entry name" value="IspE"/>
    <property type="match status" value="1"/>
</dbReference>
<comment type="caution">
    <text evidence="12">The sequence shown here is derived from an EMBL/GenBank/DDBJ whole genome shotgun (WGS) entry which is preliminary data.</text>
</comment>
<keyword evidence="4 9" id="KW-0808">Transferase</keyword>
<comment type="similarity">
    <text evidence="1 9">Belongs to the GHMP kinase family. IspE subfamily.</text>
</comment>
<dbReference type="HAMAP" id="MF_00061">
    <property type="entry name" value="IspE"/>
    <property type="match status" value="1"/>
</dbReference>
<reference evidence="13" key="1">
    <citation type="submission" date="2020-06" db="EMBL/GenBank/DDBJ databases">
        <title>Draft genomic sequecing of Geomonas sp. Red745.</title>
        <authorList>
            <person name="Itoh H."/>
            <person name="Xu Z.X."/>
            <person name="Ushijima N."/>
            <person name="Masuda Y."/>
            <person name="Shiratori Y."/>
            <person name="Senoo K."/>
        </authorList>
    </citation>
    <scope>NUCLEOTIDE SEQUENCE [LARGE SCALE GENOMIC DNA]</scope>
    <source>
        <strain evidence="13">Red745</strain>
    </source>
</reference>
<dbReference type="Pfam" id="PF00288">
    <property type="entry name" value="GHMP_kinases_N"/>
    <property type="match status" value="1"/>
</dbReference>
<dbReference type="NCBIfam" id="NF011202">
    <property type="entry name" value="PRK14608.1"/>
    <property type="match status" value="1"/>
</dbReference>
<comment type="catalytic activity">
    <reaction evidence="9">
        <text>4-CDP-2-C-methyl-D-erythritol + ATP = 4-CDP-2-C-methyl-D-erythritol 2-phosphate + ADP + H(+)</text>
        <dbReference type="Rhea" id="RHEA:18437"/>
        <dbReference type="ChEBI" id="CHEBI:15378"/>
        <dbReference type="ChEBI" id="CHEBI:30616"/>
        <dbReference type="ChEBI" id="CHEBI:57823"/>
        <dbReference type="ChEBI" id="CHEBI:57919"/>
        <dbReference type="ChEBI" id="CHEBI:456216"/>
        <dbReference type="EC" id="2.7.1.148"/>
    </reaction>
</comment>
<name>A0A6V8N3H3_9BACT</name>
<evidence type="ECO:0000256" key="1">
    <source>
        <dbReference type="ARBA" id="ARBA00009684"/>
    </source>
</evidence>
<evidence type="ECO:0000256" key="8">
    <source>
        <dbReference type="ARBA" id="ARBA00032554"/>
    </source>
</evidence>
<keyword evidence="5 9" id="KW-0547">Nucleotide-binding</keyword>
<feature type="domain" description="GHMP kinase N-terminal" evidence="10">
    <location>
        <begin position="67"/>
        <end position="144"/>
    </location>
</feature>
<dbReference type="Gene3D" id="3.30.230.10">
    <property type="match status" value="1"/>
</dbReference>
<dbReference type="RefSeq" id="WP_183359579.1">
    <property type="nucleotide sequence ID" value="NZ_BLXZ01000001.1"/>
</dbReference>
<dbReference type="SUPFAM" id="SSF55060">
    <property type="entry name" value="GHMP Kinase, C-terminal domain"/>
    <property type="match status" value="1"/>
</dbReference>
<keyword evidence="9" id="KW-0414">Isoprene biosynthesis</keyword>
<evidence type="ECO:0000313" key="12">
    <source>
        <dbReference type="EMBL" id="GFO67066.1"/>
    </source>
</evidence>
<evidence type="ECO:0000256" key="6">
    <source>
        <dbReference type="ARBA" id="ARBA00022777"/>
    </source>
</evidence>
<evidence type="ECO:0000259" key="10">
    <source>
        <dbReference type="Pfam" id="PF00288"/>
    </source>
</evidence>
<dbReference type="Pfam" id="PF08544">
    <property type="entry name" value="GHMP_kinases_C"/>
    <property type="match status" value="1"/>
</dbReference>
<evidence type="ECO:0000256" key="9">
    <source>
        <dbReference type="HAMAP-Rule" id="MF_00061"/>
    </source>
</evidence>
<dbReference type="EC" id="2.7.1.148" evidence="2 9"/>
<gene>
    <name evidence="9 12" type="primary">ispE</name>
    <name evidence="12" type="ORF">GMLC_06450</name>
</gene>
<evidence type="ECO:0000259" key="11">
    <source>
        <dbReference type="Pfam" id="PF08544"/>
    </source>
</evidence>
<dbReference type="Proteomes" id="UP000587586">
    <property type="component" value="Unassembled WGS sequence"/>
</dbReference>
<accession>A0A6V8N3H3</accession>
<dbReference type="GO" id="GO:0005524">
    <property type="term" value="F:ATP binding"/>
    <property type="evidence" value="ECO:0007669"/>
    <property type="project" value="UniProtKB-UniRule"/>
</dbReference>
<feature type="binding site" evidence="9">
    <location>
        <begin position="95"/>
        <end position="105"/>
    </location>
    <ligand>
        <name>ATP</name>
        <dbReference type="ChEBI" id="CHEBI:30616"/>
    </ligand>
</feature>
<keyword evidence="6 9" id="KW-0418">Kinase</keyword>
<feature type="active site" evidence="9">
    <location>
        <position position="137"/>
    </location>
</feature>
<sequence>MKKLQLKAPAKVNYRLDVLGKRPDGYHDLRMLMQRVDLNDDVQIVLSDTPGVRVTCDGGGVPDGPANIAWRAADALVKLSGRDVGIDIAITKHIPVGAGLGGGSSDAATVLMGVNDLLGLGLSDEKLMEIGVRLGADVPFFIFKRPALAEGIGNLLTALERVPEVWVVLVNPGIHVSTGWVYQNLRLTNKSEPVKVSSSYGSLDEICGVLSNDLEPVTIGRYPKVGELKELLSAAGARGVLMSGSGSTVFGLFADERTAKQAAAELAEEYGWFTAAVRNI</sequence>
<feature type="active site" evidence="9">
    <location>
        <position position="11"/>
    </location>
</feature>
<evidence type="ECO:0000256" key="2">
    <source>
        <dbReference type="ARBA" id="ARBA00012052"/>
    </source>
</evidence>
<dbReference type="GO" id="GO:0019288">
    <property type="term" value="P:isopentenyl diphosphate biosynthetic process, methylerythritol 4-phosphate pathway"/>
    <property type="evidence" value="ECO:0007669"/>
    <property type="project" value="UniProtKB-UniRule"/>
</dbReference>
<dbReference type="NCBIfam" id="TIGR00154">
    <property type="entry name" value="ispE"/>
    <property type="match status" value="1"/>
</dbReference>
<dbReference type="SUPFAM" id="SSF54211">
    <property type="entry name" value="Ribosomal protein S5 domain 2-like"/>
    <property type="match status" value="1"/>
</dbReference>
<dbReference type="Gene3D" id="3.30.70.890">
    <property type="entry name" value="GHMP kinase, C-terminal domain"/>
    <property type="match status" value="1"/>
</dbReference>
<evidence type="ECO:0000256" key="3">
    <source>
        <dbReference type="ARBA" id="ARBA00017473"/>
    </source>
</evidence>
<dbReference type="GO" id="GO:0050515">
    <property type="term" value="F:4-(cytidine 5'-diphospho)-2-C-methyl-D-erythritol kinase activity"/>
    <property type="evidence" value="ECO:0007669"/>
    <property type="project" value="UniProtKB-UniRule"/>
</dbReference>
<evidence type="ECO:0000256" key="4">
    <source>
        <dbReference type="ARBA" id="ARBA00022679"/>
    </source>
</evidence>
<dbReference type="AlphaFoldDB" id="A0A6V8N3H3"/>
<evidence type="ECO:0000313" key="13">
    <source>
        <dbReference type="Proteomes" id="UP000587586"/>
    </source>
</evidence>
<comment type="function">
    <text evidence="9">Catalyzes the phosphorylation of the position 2 hydroxy group of 4-diphosphocytidyl-2C-methyl-D-erythritol.</text>
</comment>
<dbReference type="PANTHER" id="PTHR43527:SF2">
    <property type="entry name" value="4-DIPHOSPHOCYTIDYL-2-C-METHYL-D-ERYTHRITOL KINASE, CHLOROPLASTIC"/>
    <property type="match status" value="1"/>
</dbReference>